<gene>
    <name evidence="3" type="ORF">BN1049_01022</name>
</gene>
<keyword evidence="3" id="KW-0378">Hydrolase</keyword>
<dbReference type="Gene3D" id="1.20.58.1700">
    <property type="match status" value="1"/>
</dbReference>
<dbReference type="EMBL" id="LM997413">
    <property type="protein sequence ID" value="CEA03166.1"/>
    <property type="molecule type" value="Genomic_DNA"/>
</dbReference>
<dbReference type="RefSeq" id="WP_044498623.1">
    <property type="nucleotide sequence ID" value="NZ_LK391969.1"/>
</dbReference>
<dbReference type="InterPro" id="IPR023631">
    <property type="entry name" value="Amidase_dom"/>
</dbReference>
<dbReference type="PATRIC" id="fig|1461581.3.peg.1002"/>
<dbReference type="InterPro" id="IPR036928">
    <property type="entry name" value="AS_sf"/>
</dbReference>
<dbReference type="InterPro" id="IPR053844">
    <property type="entry name" value="AH_C"/>
</dbReference>
<feature type="domain" description="Amidase" evidence="1">
    <location>
        <begin position="52"/>
        <end position="433"/>
    </location>
</feature>
<dbReference type="Gene3D" id="3.90.1300.10">
    <property type="entry name" value="Amidase signature (AS) domain"/>
    <property type="match status" value="1"/>
</dbReference>
<dbReference type="NCBIfam" id="TIGR02713">
    <property type="entry name" value="allophanate_hyd"/>
    <property type="match status" value="1"/>
</dbReference>
<dbReference type="GO" id="GO:0016787">
    <property type="term" value="F:hydrolase activity"/>
    <property type="evidence" value="ECO:0007669"/>
    <property type="project" value="UniProtKB-KW"/>
</dbReference>
<dbReference type="EMBL" id="LK391969">
    <property type="protein sequence ID" value="CEF26099.1"/>
    <property type="molecule type" value="Genomic_DNA"/>
</dbReference>
<proteinExistence type="predicted"/>
<reference evidence="3" key="1">
    <citation type="submission" date="2014-07" db="EMBL/GenBank/DDBJ databases">
        <authorList>
            <person name="Urmite Genomes Urmite Genomes"/>
        </authorList>
    </citation>
    <scope>NUCLEOTIDE SEQUENCE</scope>
    <source>
        <strain evidence="3">12M76_air</strain>
    </source>
</reference>
<dbReference type="OrthoDB" id="8872210at2"/>
<dbReference type="InterPro" id="IPR014085">
    <property type="entry name" value="Allophanate_hydrolase"/>
</dbReference>
<dbReference type="PANTHER" id="PTHR11895:SF169">
    <property type="entry name" value="GLUTAMYL-TRNA(GLN) AMIDOTRANSFERASE"/>
    <property type="match status" value="1"/>
</dbReference>
<protein>
    <submittedName>
        <fullName evidence="3">Allophanate hydrolase</fullName>
    </submittedName>
</protein>
<dbReference type="Gene3D" id="3.10.490.10">
    <property type="entry name" value="Gamma-glutamyl cyclotransferase-like"/>
    <property type="match status" value="1"/>
</dbReference>
<dbReference type="Pfam" id="PF01425">
    <property type="entry name" value="Amidase"/>
    <property type="match status" value="1"/>
</dbReference>
<dbReference type="PANTHER" id="PTHR11895">
    <property type="entry name" value="TRANSAMIDASE"/>
    <property type="match status" value="1"/>
</dbReference>
<dbReference type="Pfam" id="PF21986">
    <property type="entry name" value="AH_C"/>
    <property type="match status" value="1"/>
</dbReference>
<accession>A0A078MEN7</accession>
<dbReference type="AlphaFoldDB" id="A0A078MEN7"/>
<sequence length="596" mass="63148">MTQQMGWTLAEWRQSYRNGSIEPRDALQGLRAALQDSDPAWIHIVSSAELDAQLDQLAALPHAPDLPLYGIPFVVKDNIDVAGLPTSAACPAFAHTPSADATSVARLRAAGAVVLAKTNLDQFATGLVGTRSPFGAVPNSFNPAYISGGSSSGSAVAVARGLVPFSLGTDTAGSGRVPAGFNNIVGLKPTRGRFSAHGVLPACRTLDCVSVFALTVEDAEEVAATLEGFDANDSYSRHPGQPAVLLGEQPRLGIPAQPQWFGDTQAEAAWASALSRLQALGAELVELDFSPMQELAQLLYGGPWVAERYAAIAPFIAQHAEQIHPVVRSIISQAEHFSAVDCFEAEYRRADLAREIQTLMQSVDALVVPTAPKLPTLAEVEQEPVLVNSQLGTWTNFVNLADCAALALPAGIRADGLPFGITLLGAAWQDAALAEFGKRWQRHMPWKLGATDRTAPAGTDAQVNTAPNGYLRLAVVGAHLRGMPLNSQLTERHARFVEAAFTAANYRLYALPNTTPPKPGLVRSSSGEPIAVELWDVPVQLFGSFVGLIPAPLGIGTLTLQDGREVKGFICEGAAIEGATDITHLGGWRAYIATRG</sequence>
<name>A0A078MEN7_9PSED</name>
<evidence type="ECO:0000259" key="1">
    <source>
        <dbReference type="Pfam" id="PF01425"/>
    </source>
</evidence>
<feature type="domain" description="Allophanate hydrolase C-terminal" evidence="2">
    <location>
        <begin position="472"/>
        <end position="593"/>
    </location>
</feature>
<dbReference type="SUPFAM" id="SSF75304">
    <property type="entry name" value="Amidase signature (AS) enzymes"/>
    <property type="match status" value="1"/>
</dbReference>
<dbReference type="InterPro" id="IPR000120">
    <property type="entry name" value="Amidase"/>
</dbReference>
<dbReference type="NCBIfam" id="NF006043">
    <property type="entry name" value="PRK08186.1"/>
    <property type="match status" value="1"/>
</dbReference>
<organism evidence="3">
    <name type="scientific">Pseudomonas saudimassiliensis</name>
    <dbReference type="NCBI Taxonomy" id="1461581"/>
    <lineage>
        <taxon>Bacteria</taxon>
        <taxon>Pseudomonadati</taxon>
        <taxon>Pseudomonadota</taxon>
        <taxon>Gammaproteobacteria</taxon>
        <taxon>Pseudomonadales</taxon>
        <taxon>Pseudomonadaceae</taxon>
        <taxon>Pseudomonas</taxon>
    </lineage>
</organism>
<evidence type="ECO:0000259" key="2">
    <source>
        <dbReference type="Pfam" id="PF21986"/>
    </source>
</evidence>
<evidence type="ECO:0000313" key="3">
    <source>
        <dbReference type="EMBL" id="CEA03166.1"/>
    </source>
</evidence>